<protein>
    <recommendedName>
        <fullName evidence="8">Ca2+-binding protein, RTX toxin-related</fullName>
    </recommendedName>
</protein>
<dbReference type="Gene3D" id="2.170.16.10">
    <property type="entry name" value="Hedgehog/Intein (Hint) domain"/>
    <property type="match status" value="1"/>
</dbReference>
<evidence type="ECO:0000256" key="1">
    <source>
        <dbReference type="ARBA" id="ARBA00004613"/>
    </source>
</evidence>
<dbReference type="InterPro" id="IPR001343">
    <property type="entry name" value="Hemolysn_Ca-bd"/>
</dbReference>
<dbReference type="PANTHER" id="PTHR38340:SF1">
    <property type="entry name" value="S-LAYER PROTEIN"/>
    <property type="match status" value="1"/>
</dbReference>
<dbReference type="InterPro" id="IPR041690">
    <property type="entry name" value="Cadherin_5"/>
</dbReference>
<name>A0ABQ5VHA5_9RHOB</name>
<dbReference type="InterPro" id="IPR036844">
    <property type="entry name" value="Hint_dom_sf"/>
</dbReference>
<comment type="subcellular location">
    <subcellularLocation>
        <location evidence="1">Secreted</location>
    </subcellularLocation>
</comment>
<dbReference type="Pfam" id="PF13403">
    <property type="entry name" value="Hint_2"/>
    <property type="match status" value="1"/>
</dbReference>
<evidence type="ECO:0000256" key="2">
    <source>
        <dbReference type="ARBA" id="ARBA00022525"/>
    </source>
</evidence>
<feature type="compositionally biased region" description="Acidic residues" evidence="3">
    <location>
        <begin position="804"/>
        <end position="816"/>
    </location>
</feature>
<reference evidence="6" key="1">
    <citation type="journal article" date="2014" name="Int. J. Syst. Evol. Microbiol.">
        <title>Complete genome of a new Firmicutes species belonging to the dominant human colonic microbiota ('Ruminococcus bicirculans') reveals two chromosomes and a selective capacity to utilize plant glucans.</title>
        <authorList>
            <consortium name="NISC Comparative Sequencing Program"/>
            <person name="Wegmann U."/>
            <person name="Louis P."/>
            <person name="Goesmann A."/>
            <person name="Henrissat B."/>
            <person name="Duncan S.H."/>
            <person name="Flint H.J."/>
        </authorList>
    </citation>
    <scope>NUCLEOTIDE SEQUENCE</scope>
    <source>
        <strain evidence="6">NBRC 109915</strain>
    </source>
</reference>
<evidence type="ECO:0000259" key="5">
    <source>
        <dbReference type="Pfam" id="PF17892"/>
    </source>
</evidence>
<feature type="region of interest" description="Disordered" evidence="3">
    <location>
        <begin position="797"/>
        <end position="879"/>
    </location>
</feature>
<dbReference type="InterPro" id="IPR028992">
    <property type="entry name" value="Hedgehog/Intein_dom"/>
</dbReference>
<evidence type="ECO:0000259" key="4">
    <source>
        <dbReference type="Pfam" id="PF13403"/>
    </source>
</evidence>
<dbReference type="RefSeq" id="WP_284371717.1">
    <property type="nucleotide sequence ID" value="NZ_BSNL01000001.1"/>
</dbReference>
<accession>A0ABQ5VHA5</accession>
<dbReference type="EMBL" id="BSNL01000001">
    <property type="protein sequence ID" value="GLQ26469.1"/>
    <property type="molecule type" value="Genomic_DNA"/>
</dbReference>
<dbReference type="PROSITE" id="PS50817">
    <property type="entry name" value="INTEIN_N_TER"/>
    <property type="match status" value="1"/>
</dbReference>
<gene>
    <name evidence="6" type="ORF">GCM10007927_12720</name>
</gene>
<feature type="compositionally biased region" description="Acidic residues" evidence="3">
    <location>
        <begin position="1052"/>
        <end position="1072"/>
    </location>
</feature>
<dbReference type="PRINTS" id="PR00313">
    <property type="entry name" value="CABNDNGRPT"/>
</dbReference>
<evidence type="ECO:0000313" key="6">
    <source>
        <dbReference type="EMBL" id="GLQ26469.1"/>
    </source>
</evidence>
<feature type="domain" description="Cadherin-like" evidence="5">
    <location>
        <begin position="447"/>
        <end position="538"/>
    </location>
</feature>
<dbReference type="InterPro" id="IPR050557">
    <property type="entry name" value="RTX_toxin/Mannuronan_C5-epim"/>
</dbReference>
<feature type="domain" description="Hedgehog/Intein (Hint)" evidence="4">
    <location>
        <begin position="1169"/>
        <end position="1315"/>
    </location>
</feature>
<sequence>MIRKLDFNAFAAGTVIDDEYQATDGVLVSAVGGSGQAMTFDTNNPTGDDTDLASDTLDGVLIISEDGDSSDPDDNDAGGSIFFDFESPSLIKELTFKDIEETEGEGTSMIFYDAEEVVIEEHFVQPTEDGGEHTVGLSVDGVSRLEVRFEGSGAVDNLVFDDKLPMDDGPTAIDDSGETDEDSAVIIDLRGNDTDPDDPREDLVIGDFVSADGTVSDLGDGTASFLPNPNFNGETSFTYTVTDPDGNSDTGEATVQVNPVNDAPVAVDDTDTTDLDTTVTVDLLANDSDVDGDALTVTEATVPATQGILFANGDGTFDFTPATGFIGDATISYTIADAEGLVDSAQHTVTVSTSDVAPVANPDTAETPEDTAITIDVLDNDTDPQDDPLTLTEATVPAEQGTVEIVENELLFTPAPDFSGPCTISYLVEDPEGNSAEGSVAVDVTPVNDDPVAADDTDTTPEETPITVDLLENDSDVDGDTLSVTAATVPPEQGSLLNNGDGTVTFTPAAAFTGPATISYAISDGNGGEDSAVHVVDVTPEVLAPPVANDDTAATDEDTAVIVDLRGNDTDPDNTLDELTLSDLLVDPAEGTVVDNGDGTVTFTPAADFNGDATITYTLTDPDGASDDAEAIVTVAPVNDAPVAGDDVMGTPYNTPIEDIDVLANDTDVDGDPLRLVSATSPDGTVLITPEGMLSFTPTEGFTGPAEITYTISDRPEGDPEGLSDVGTLVVNVAAPDTRDGIVAGTIGADVIDSEYLGDPDGDRVDSEDAIIPGQAPNDDIIRAGDGDDTVMAGLGDDNITGGEGDDSILGEDGNDTVDGGAGDDVINTSGPDLAPDRGYPDAPTDSLGFEGDDDTENDRDSVIGGAGNDTITTGDDRDTIIGGTGADVIDAGIDDDFIDGDEDDDRIVGGEGSDTIFGGAGDDTIYAGNDPDGIGDLLDIPDDVTAGAPFSPDRNPDNGRDVVQGGAGDDLVFGADDADSLVGGSGNDTIDGQIDDDTISGGSGDDSLLGGQGDDTIEGGTGEDTLEGGIGDDTLRGNRNDDILLGGAGDDVLDGGGDDDLLDGGEGDDDLQGGLGDDTLRGGAGEDTMTGGAGQDVFAAVGAGDEIDGGSGPVDLDTLDLRGSAPEGGGLEVIYTSDDREDGVVNYFDADGADAGQLVFEEIENVIPCFTPGTKIATPKGERLVQELKVGERVITRDNGIQEIRWVGARDMSGAELEKAPHLKPVLIRQGALGNDLPERDMMVSPNHRVLVANDKTALYFEEREVLVAAKHLTDLEGVDIVEVSQTTYIHVMFDQHEVILSDGAWTESFQPGDMSLAGIGKEQRQEILELFPELATTAGIEGYASARRSLKKHEAKLITE</sequence>
<dbReference type="Proteomes" id="UP001161388">
    <property type="component" value="Unassembled WGS sequence"/>
</dbReference>
<reference evidence="6" key="2">
    <citation type="submission" date="2023-01" db="EMBL/GenBank/DDBJ databases">
        <title>Draft genome sequence of Sulfitobacter pacificus strain NBRC 109915.</title>
        <authorList>
            <person name="Sun Q."/>
            <person name="Mori K."/>
        </authorList>
    </citation>
    <scope>NUCLEOTIDE SEQUENCE</scope>
    <source>
        <strain evidence="6">NBRC 109915</strain>
    </source>
</reference>
<feature type="domain" description="Cadherin-like" evidence="5">
    <location>
        <begin position="545"/>
        <end position="635"/>
    </location>
</feature>
<dbReference type="Gene3D" id="2.150.10.10">
    <property type="entry name" value="Serralysin-like metalloprotease, C-terminal"/>
    <property type="match status" value="3"/>
</dbReference>
<dbReference type="SUPFAM" id="SSF51294">
    <property type="entry name" value="Hedgehog/intein (Hint) domain"/>
    <property type="match status" value="1"/>
</dbReference>
<evidence type="ECO:0000313" key="7">
    <source>
        <dbReference type="Proteomes" id="UP001161388"/>
    </source>
</evidence>
<dbReference type="NCBIfam" id="NF012211">
    <property type="entry name" value="tand_rpt_95"/>
    <property type="match status" value="6"/>
</dbReference>
<dbReference type="PANTHER" id="PTHR38340">
    <property type="entry name" value="S-LAYER PROTEIN"/>
    <property type="match status" value="1"/>
</dbReference>
<dbReference type="InterPro" id="IPR006141">
    <property type="entry name" value="Intein_N"/>
</dbReference>
<keyword evidence="2" id="KW-0964">Secreted</keyword>
<feature type="domain" description="Cadherin-like" evidence="5">
    <location>
        <begin position="260"/>
        <end position="351"/>
    </location>
</feature>
<keyword evidence="7" id="KW-1185">Reference proteome</keyword>
<dbReference type="Pfam" id="PF00353">
    <property type="entry name" value="HemolysinCabind"/>
    <property type="match status" value="7"/>
</dbReference>
<evidence type="ECO:0008006" key="8">
    <source>
        <dbReference type="Google" id="ProtNLM"/>
    </source>
</evidence>
<evidence type="ECO:0000256" key="3">
    <source>
        <dbReference type="SAM" id="MobiDB-lite"/>
    </source>
</evidence>
<dbReference type="InterPro" id="IPR018511">
    <property type="entry name" value="Hemolysin-typ_Ca-bd_CS"/>
</dbReference>
<dbReference type="Pfam" id="PF17892">
    <property type="entry name" value="Cadherin_5"/>
    <property type="match status" value="3"/>
</dbReference>
<feature type="compositionally biased region" description="Basic and acidic residues" evidence="3">
    <location>
        <begin position="1034"/>
        <end position="1043"/>
    </location>
</feature>
<dbReference type="InterPro" id="IPR011049">
    <property type="entry name" value="Serralysin-like_metalloprot_C"/>
</dbReference>
<dbReference type="Pfam" id="PF17963">
    <property type="entry name" value="Big_9"/>
    <property type="match status" value="3"/>
</dbReference>
<dbReference type="PROSITE" id="PS00330">
    <property type="entry name" value="HEMOLYSIN_CALCIUM"/>
    <property type="match status" value="4"/>
</dbReference>
<comment type="caution">
    <text evidence="6">The sequence shown here is derived from an EMBL/GenBank/DDBJ whole genome shotgun (WGS) entry which is preliminary data.</text>
</comment>
<dbReference type="Gene3D" id="2.60.40.2810">
    <property type="match status" value="6"/>
</dbReference>
<feature type="region of interest" description="Disordered" evidence="3">
    <location>
        <begin position="948"/>
        <end position="1094"/>
    </location>
</feature>
<proteinExistence type="predicted"/>
<organism evidence="6 7">
    <name type="scientific">Sulfitobacter pacificus</name>
    <dbReference type="NCBI Taxonomy" id="1499314"/>
    <lineage>
        <taxon>Bacteria</taxon>
        <taxon>Pseudomonadati</taxon>
        <taxon>Pseudomonadota</taxon>
        <taxon>Alphaproteobacteria</taxon>
        <taxon>Rhodobacterales</taxon>
        <taxon>Roseobacteraceae</taxon>
        <taxon>Sulfitobacter</taxon>
    </lineage>
</organism>
<dbReference type="SUPFAM" id="SSF51120">
    <property type="entry name" value="beta-Roll"/>
    <property type="match status" value="3"/>
</dbReference>